<dbReference type="GO" id="GO:0003677">
    <property type="term" value="F:DNA binding"/>
    <property type="evidence" value="ECO:0007669"/>
    <property type="project" value="UniProtKB-KW"/>
</dbReference>
<evidence type="ECO:0000256" key="1">
    <source>
        <dbReference type="ARBA" id="ARBA00022491"/>
    </source>
</evidence>
<dbReference type="PROSITE" id="PS00552">
    <property type="entry name" value="HTH_MERR_1"/>
    <property type="match status" value="1"/>
</dbReference>
<reference evidence="6 7" key="1">
    <citation type="submission" date="2015-02" db="EMBL/GenBank/DDBJ databases">
        <title>Draft genome sequence of Pseudomonas stutzeri NT0128 isolated from wheat (Triticum turgidum) rhizosphere.</title>
        <authorList>
            <person name="Tovi N."/>
            <person name="Frenk S."/>
            <person name="Hadar Y."/>
            <person name="Minz D."/>
        </authorList>
    </citation>
    <scope>NUCLEOTIDE SEQUENCE [LARGE SCALE GENOMIC DNA]</scope>
    <source>
        <strain evidence="6 7">NT0128</strain>
    </source>
</reference>
<dbReference type="GO" id="GO:0003700">
    <property type="term" value="F:DNA-binding transcription factor activity"/>
    <property type="evidence" value="ECO:0007669"/>
    <property type="project" value="InterPro"/>
</dbReference>
<evidence type="ECO:0000313" key="7">
    <source>
        <dbReference type="Proteomes" id="UP000032487"/>
    </source>
</evidence>
<keyword evidence="4" id="KW-0804">Transcription</keyword>
<dbReference type="SMART" id="SM00422">
    <property type="entry name" value="HTH_MERR"/>
    <property type="match status" value="1"/>
</dbReference>
<dbReference type="AlphaFoldDB" id="A0A0D9ALV2"/>
<dbReference type="InterPro" id="IPR047057">
    <property type="entry name" value="MerR_fam"/>
</dbReference>
<accession>A0A0D9ALV2</accession>
<dbReference type="EMBL" id="JYHV01000029">
    <property type="protein sequence ID" value="KJH80356.1"/>
    <property type="molecule type" value="Genomic_DNA"/>
</dbReference>
<dbReference type="PATRIC" id="fig|316.101.peg.3719"/>
<dbReference type="Pfam" id="PF13411">
    <property type="entry name" value="MerR_1"/>
    <property type="match status" value="1"/>
</dbReference>
<dbReference type="InterPro" id="IPR009061">
    <property type="entry name" value="DNA-bd_dom_put_sf"/>
</dbReference>
<evidence type="ECO:0000313" key="6">
    <source>
        <dbReference type="EMBL" id="KJH80356.1"/>
    </source>
</evidence>
<dbReference type="Proteomes" id="UP000032487">
    <property type="component" value="Unassembled WGS sequence"/>
</dbReference>
<dbReference type="InterPro" id="IPR000551">
    <property type="entry name" value="MerR-type_HTH_dom"/>
</dbReference>
<comment type="caution">
    <text evidence="6">The sequence shown here is derived from an EMBL/GenBank/DDBJ whole genome shotgun (WGS) entry which is preliminary data.</text>
</comment>
<keyword evidence="2" id="KW-0805">Transcription regulation</keyword>
<proteinExistence type="predicted"/>
<evidence type="ECO:0000256" key="3">
    <source>
        <dbReference type="ARBA" id="ARBA00023125"/>
    </source>
</evidence>
<organism evidence="6 7">
    <name type="scientific">Stutzerimonas stutzeri</name>
    <name type="common">Pseudomonas stutzeri</name>
    <dbReference type="NCBI Taxonomy" id="316"/>
    <lineage>
        <taxon>Bacteria</taxon>
        <taxon>Pseudomonadati</taxon>
        <taxon>Pseudomonadota</taxon>
        <taxon>Gammaproteobacteria</taxon>
        <taxon>Pseudomonadales</taxon>
        <taxon>Pseudomonadaceae</taxon>
        <taxon>Stutzerimonas</taxon>
    </lineage>
</organism>
<dbReference type="PANTHER" id="PTHR30204">
    <property type="entry name" value="REDOX-CYCLING DRUG-SENSING TRANSCRIPTIONAL ACTIVATOR SOXR"/>
    <property type="match status" value="1"/>
</dbReference>
<feature type="domain" description="HTH merR-type" evidence="5">
    <location>
        <begin position="1"/>
        <end position="68"/>
    </location>
</feature>
<dbReference type="OrthoDB" id="9808480at2"/>
<protein>
    <submittedName>
        <fullName evidence="6">MerR family transcriptional regulator</fullName>
    </submittedName>
</protein>
<dbReference type="PANTHER" id="PTHR30204:SF69">
    <property type="entry name" value="MERR-FAMILY TRANSCRIPTIONAL REGULATOR"/>
    <property type="match status" value="1"/>
</dbReference>
<gene>
    <name evidence="6" type="ORF">UF78_14815</name>
</gene>
<dbReference type="RefSeq" id="WP_045162980.1">
    <property type="nucleotide sequence ID" value="NZ_JYHV01000029.1"/>
</dbReference>
<keyword evidence="1" id="KW-0678">Repressor</keyword>
<evidence type="ECO:0000256" key="2">
    <source>
        <dbReference type="ARBA" id="ARBA00023015"/>
    </source>
</evidence>
<dbReference type="CDD" id="cd01282">
    <property type="entry name" value="HTH_MerR-like_sg3"/>
    <property type="match status" value="1"/>
</dbReference>
<keyword evidence="3" id="KW-0238">DNA-binding</keyword>
<evidence type="ECO:0000256" key="4">
    <source>
        <dbReference type="ARBA" id="ARBA00023163"/>
    </source>
</evidence>
<sequence>MKIGELSKRSGVSVRMLRYYEGEGLLKPKRTASGYRDYAPEELRTVERIRLLGAAGMTLATILKFLPCVRGEGLAFEPCDELRNVLYEQIRVADQKAAELAQSRKVLESFLHEVERG</sequence>
<dbReference type="Gene3D" id="1.10.1660.10">
    <property type="match status" value="1"/>
</dbReference>
<evidence type="ECO:0000259" key="5">
    <source>
        <dbReference type="PROSITE" id="PS50937"/>
    </source>
</evidence>
<name>A0A0D9ALV2_STUST</name>
<dbReference type="PRINTS" id="PR00040">
    <property type="entry name" value="HTHMERR"/>
</dbReference>
<dbReference type="SUPFAM" id="SSF46955">
    <property type="entry name" value="Putative DNA-binding domain"/>
    <property type="match status" value="1"/>
</dbReference>
<dbReference type="PROSITE" id="PS50937">
    <property type="entry name" value="HTH_MERR_2"/>
    <property type="match status" value="1"/>
</dbReference>